<comment type="caution">
    <text evidence="1">The sequence shown here is derived from an EMBL/GenBank/DDBJ whole genome shotgun (WGS) entry which is preliminary data.</text>
</comment>
<dbReference type="SUPFAM" id="SSF52540">
    <property type="entry name" value="P-loop containing nucleoside triphosphate hydrolases"/>
    <property type="match status" value="1"/>
</dbReference>
<keyword evidence="2" id="KW-1185">Reference proteome</keyword>
<evidence type="ECO:0000313" key="2">
    <source>
        <dbReference type="Proteomes" id="UP001597413"/>
    </source>
</evidence>
<dbReference type="RefSeq" id="WP_377389272.1">
    <property type="nucleotide sequence ID" value="NZ_JBHUIX010000009.1"/>
</dbReference>
<name>A0ABW5A7M0_9RHOB</name>
<organism evidence="1 2">
    <name type="scientific">Rhodobacter lacus</name>
    <dbReference type="NCBI Taxonomy" id="1641972"/>
    <lineage>
        <taxon>Bacteria</taxon>
        <taxon>Pseudomonadati</taxon>
        <taxon>Pseudomonadota</taxon>
        <taxon>Alphaproteobacteria</taxon>
        <taxon>Rhodobacterales</taxon>
        <taxon>Rhodobacter group</taxon>
        <taxon>Rhodobacter</taxon>
    </lineage>
</organism>
<dbReference type="EMBL" id="JBHUIX010000009">
    <property type="protein sequence ID" value="MFD2174128.1"/>
    <property type="molecule type" value="Genomic_DNA"/>
</dbReference>
<sequence>MFAINMERLKERIGKETLVVCGAARGATSVVAYLLYEMGYFIGKDLGPRNYEDRAFARVIPPRRFLGRTLARSAAFTDLVAARNRDHARWGFKAPLACEHISELSTVLRNPVFVICVRNPLGVARSVLTREKRFTGGVFDAIHISRAYMEAIKALQKLQNAPALLINMDAAVLTPKIFLAEFSEVLNLSGDFAALEKAIRKPGYKEIQAP</sequence>
<evidence type="ECO:0000313" key="1">
    <source>
        <dbReference type="EMBL" id="MFD2174128.1"/>
    </source>
</evidence>
<dbReference type="Gene3D" id="3.40.50.300">
    <property type="entry name" value="P-loop containing nucleotide triphosphate hydrolases"/>
    <property type="match status" value="1"/>
</dbReference>
<accession>A0ABW5A7M0</accession>
<dbReference type="Proteomes" id="UP001597413">
    <property type="component" value="Unassembled WGS sequence"/>
</dbReference>
<dbReference type="InterPro" id="IPR027417">
    <property type="entry name" value="P-loop_NTPase"/>
</dbReference>
<evidence type="ECO:0008006" key="3">
    <source>
        <dbReference type="Google" id="ProtNLM"/>
    </source>
</evidence>
<proteinExistence type="predicted"/>
<reference evidence="2" key="1">
    <citation type="journal article" date="2019" name="Int. J. Syst. Evol. Microbiol.">
        <title>The Global Catalogue of Microorganisms (GCM) 10K type strain sequencing project: providing services to taxonomists for standard genome sequencing and annotation.</title>
        <authorList>
            <consortium name="The Broad Institute Genomics Platform"/>
            <consortium name="The Broad Institute Genome Sequencing Center for Infectious Disease"/>
            <person name="Wu L."/>
            <person name="Ma J."/>
        </authorList>
    </citation>
    <scope>NUCLEOTIDE SEQUENCE [LARGE SCALE GENOMIC DNA]</scope>
    <source>
        <strain evidence="2">CCUG 55131</strain>
    </source>
</reference>
<gene>
    <name evidence="1" type="ORF">ACFSM0_08505</name>
</gene>
<protein>
    <recommendedName>
        <fullName evidence="3">Sulfotransferase family protein</fullName>
    </recommendedName>
</protein>